<name>A0ABQ5U7W5_9HYPH</name>
<reference evidence="3" key="2">
    <citation type="submission" date="2023-01" db="EMBL/GenBank/DDBJ databases">
        <title>Draft genome sequence of Devosia yakushimensis strain NBRC 103855.</title>
        <authorList>
            <person name="Sun Q."/>
            <person name="Mori K."/>
        </authorList>
    </citation>
    <scope>NUCLEOTIDE SEQUENCE</scope>
    <source>
        <strain evidence="3">NBRC 103855</strain>
    </source>
</reference>
<dbReference type="EMBL" id="BSNG01000001">
    <property type="protein sequence ID" value="GLQ08224.1"/>
    <property type="molecule type" value="Genomic_DNA"/>
</dbReference>
<gene>
    <name evidence="3" type="primary">nanA</name>
    <name evidence="3" type="ORF">GCM10007913_01560</name>
</gene>
<reference evidence="3" key="1">
    <citation type="journal article" date="2014" name="Int. J. Syst. Evol. Microbiol.">
        <title>Complete genome of a new Firmicutes species belonging to the dominant human colonic microbiota ('Ruminococcus bicirculans') reveals two chromosomes and a selective capacity to utilize plant glucans.</title>
        <authorList>
            <consortium name="NISC Comparative Sequencing Program"/>
            <person name="Wegmann U."/>
            <person name="Louis P."/>
            <person name="Goesmann A."/>
            <person name="Henrissat B."/>
            <person name="Duncan S.H."/>
            <person name="Flint H.J."/>
        </authorList>
    </citation>
    <scope>NUCLEOTIDE SEQUENCE</scope>
    <source>
        <strain evidence="3">NBRC 103855</strain>
    </source>
</reference>
<dbReference type="GO" id="GO:0016829">
    <property type="term" value="F:lyase activity"/>
    <property type="evidence" value="ECO:0007669"/>
    <property type="project" value="UniProtKB-KW"/>
</dbReference>
<sequence>MTERLSGMFAALMTGLSEQGEFDPRRQRNINEYVLRQGLAGLYVGGSSGESGLLTSEELLAQQGIVAESAAASGAVLIAHVGMANLRDSISLARNAERLGYQALSALPPHSYPFSDAEIFAYYQGLAAATALPMIVYEIPLRTGRPLPLDLLVRLLDIPNVAGIKFTSTDLFKYARLRRRRPDRVYYYGFDEIYAAAAALGTDGGIGTTYNILGKLYVAIDQAVRSSQLDRAQSLQQLSQDFVEALLDFGVLPGMKAAFRAIGVDCGPTRLPLDLAASGAEAKMGEVLARPAINEWLTV</sequence>
<dbReference type="PIRSF" id="PIRSF001365">
    <property type="entry name" value="DHDPS"/>
    <property type="match status" value="1"/>
</dbReference>
<organism evidence="3 4">
    <name type="scientific">Devosia yakushimensis</name>
    <dbReference type="NCBI Taxonomy" id="470028"/>
    <lineage>
        <taxon>Bacteria</taxon>
        <taxon>Pseudomonadati</taxon>
        <taxon>Pseudomonadota</taxon>
        <taxon>Alphaproteobacteria</taxon>
        <taxon>Hyphomicrobiales</taxon>
        <taxon>Devosiaceae</taxon>
        <taxon>Devosia</taxon>
    </lineage>
</organism>
<evidence type="ECO:0000256" key="2">
    <source>
        <dbReference type="PIRNR" id="PIRNR001365"/>
    </source>
</evidence>
<evidence type="ECO:0000313" key="4">
    <source>
        <dbReference type="Proteomes" id="UP001161406"/>
    </source>
</evidence>
<dbReference type="Gene3D" id="3.20.20.70">
    <property type="entry name" value="Aldolase class I"/>
    <property type="match status" value="1"/>
</dbReference>
<dbReference type="SMART" id="SM01130">
    <property type="entry name" value="DHDPS"/>
    <property type="match status" value="1"/>
</dbReference>
<dbReference type="InterPro" id="IPR002220">
    <property type="entry name" value="DapA-like"/>
</dbReference>
<keyword evidence="1 2" id="KW-0456">Lyase</keyword>
<comment type="similarity">
    <text evidence="2">Belongs to the DapA family.</text>
</comment>
<dbReference type="Proteomes" id="UP001161406">
    <property type="component" value="Unassembled WGS sequence"/>
</dbReference>
<keyword evidence="4" id="KW-1185">Reference proteome</keyword>
<dbReference type="PANTHER" id="PTHR42849">
    <property type="entry name" value="N-ACETYLNEURAMINATE LYASE"/>
    <property type="match status" value="1"/>
</dbReference>
<protein>
    <submittedName>
        <fullName evidence="3">N-acetylneuraminate lyase</fullName>
    </submittedName>
</protein>
<dbReference type="InterPro" id="IPR013785">
    <property type="entry name" value="Aldolase_TIM"/>
</dbReference>
<dbReference type="PRINTS" id="PR00146">
    <property type="entry name" value="DHPICSNTHASE"/>
</dbReference>
<dbReference type="PANTHER" id="PTHR42849:SF1">
    <property type="entry name" value="N-ACETYLNEURAMINATE LYASE"/>
    <property type="match status" value="1"/>
</dbReference>
<comment type="caution">
    <text evidence="3">The sequence shown here is derived from an EMBL/GenBank/DDBJ whole genome shotgun (WGS) entry which is preliminary data.</text>
</comment>
<dbReference type="RefSeq" id="WP_284386987.1">
    <property type="nucleotide sequence ID" value="NZ_BSNG01000001.1"/>
</dbReference>
<evidence type="ECO:0000256" key="1">
    <source>
        <dbReference type="ARBA" id="ARBA00023239"/>
    </source>
</evidence>
<accession>A0ABQ5U7W5</accession>
<proteinExistence type="inferred from homology"/>
<evidence type="ECO:0000313" key="3">
    <source>
        <dbReference type="EMBL" id="GLQ08224.1"/>
    </source>
</evidence>
<dbReference type="Pfam" id="PF00701">
    <property type="entry name" value="DHDPS"/>
    <property type="match status" value="1"/>
</dbReference>
<dbReference type="SUPFAM" id="SSF51569">
    <property type="entry name" value="Aldolase"/>
    <property type="match status" value="1"/>
</dbReference>